<name>A0A8C9BVD7_PHOSS</name>
<accession>A0A8C9BVD7</accession>
<dbReference type="Proteomes" id="UP000694554">
    <property type="component" value="Chromosome 9"/>
</dbReference>
<evidence type="ECO:0000313" key="2">
    <source>
        <dbReference type="Proteomes" id="UP000694554"/>
    </source>
</evidence>
<protein>
    <submittedName>
        <fullName evidence="1">Uncharacterized protein</fullName>
    </submittedName>
</protein>
<reference evidence="1" key="3">
    <citation type="submission" date="2025-09" db="UniProtKB">
        <authorList>
            <consortium name="Ensembl"/>
        </authorList>
    </citation>
    <scope>IDENTIFICATION</scope>
</reference>
<proteinExistence type="predicted"/>
<sequence>MLLEVSDHFVDYSLGSLCHLKANILIFLSKVGRAGGKPIFTTLVIKHSRPGLLMYMPIIWSFWLSVKLKCFLYCGLISVSVIRSVCCPLCTSGFALNFFG</sequence>
<organism evidence="1 2">
    <name type="scientific">Phocoena sinus</name>
    <name type="common">Vaquita</name>
    <dbReference type="NCBI Taxonomy" id="42100"/>
    <lineage>
        <taxon>Eukaryota</taxon>
        <taxon>Metazoa</taxon>
        <taxon>Chordata</taxon>
        <taxon>Craniata</taxon>
        <taxon>Vertebrata</taxon>
        <taxon>Euteleostomi</taxon>
        <taxon>Mammalia</taxon>
        <taxon>Eutheria</taxon>
        <taxon>Laurasiatheria</taxon>
        <taxon>Artiodactyla</taxon>
        <taxon>Whippomorpha</taxon>
        <taxon>Cetacea</taxon>
        <taxon>Odontoceti</taxon>
        <taxon>Phocoenidae</taxon>
        <taxon>Phocoena</taxon>
    </lineage>
</organism>
<dbReference type="Ensembl" id="ENSPSNT00000014124.1">
    <property type="protein sequence ID" value="ENSPSNP00000012488.1"/>
    <property type="gene ID" value="ENSPSNG00000009173.1"/>
</dbReference>
<reference evidence="1" key="1">
    <citation type="submission" date="2019-08" db="EMBL/GenBank/DDBJ databases">
        <title>Phocoena sinus (Vaquita) genome, mPhoSin1, primary haplotype.</title>
        <authorList>
            <person name="Morin P."/>
            <person name="Mountcastle J."/>
            <person name="Fungtammasan C."/>
            <person name="Rhie A."/>
            <person name="Rojas-Bracho L."/>
            <person name="Smith C.R."/>
            <person name="Taylor B.L."/>
            <person name="Gulland F.M.D."/>
            <person name="Musser W."/>
            <person name="Houck M."/>
            <person name="Haase B."/>
            <person name="Paez S."/>
            <person name="Howe K."/>
            <person name="Torrance J."/>
            <person name="Formenti G."/>
            <person name="Phillippy A."/>
            <person name="Ryder O."/>
            <person name="Jarvis E.D."/>
            <person name="Fedrigo O."/>
        </authorList>
    </citation>
    <scope>NUCLEOTIDE SEQUENCE [LARGE SCALE GENOMIC DNA]</scope>
</reference>
<evidence type="ECO:0000313" key="1">
    <source>
        <dbReference type="Ensembl" id="ENSPSNP00000012488.1"/>
    </source>
</evidence>
<keyword evidence="2" id="KW-1185">Reference proteome</keyword>
<reference evidence="1" key="2">
    <citation type="submission" date="2025-08" db="UniProtKB">
        <authorList>
            <consortium name="Ensembl"/>
        </authorList>
    </citation>
    <scope>IDENTIFICATION</scope>
</reference>
<dbReference type="GeneTree" id="ENSGT00910000147712"/>
<dbReference type="AlphaFoldDB" id="A0A8C9BVD7"/>